<feature type="chain" id="PRO_5038818013" evidence="1">
    <location>
        <begin position="20"/>
        <end position="248"/>
    </location>
</feature>
<organism evidence="3 4">
    <name type="scientific">Enterococcus saigonensis</name>
    <dbReference type="NCBI Taxonomy" id="1805431"/>
    <lineage>
        <taxon>Bacteria</taxon>
        <taxon>Bacillati</taxon>
        <taxon>Bacillota</taxon>
        <taxon>Bacilli</taxon>
        <taxon>Lactobacillales</taxon>
        <taxon>Enterococcaceae</taxon>
        <taxon>Enterococcus</taxon>
    </lineage>
</organism>
<dbReference type="InterPro" id="IPR016997">
    <property type="entry name" value="UCP032442"/>
</dbReference>
<feature type="signal peptide" evidence="1">
    <location>
        <begin position="1"/>
        <end position="19"/>
    </location>
</feature>
<name>A0A679IAZ6_9ENTE</name>
<feature type="domain" description="Peptidase C39-like" evidence="2">
    <location>
        <begin position="52"/>
        <end position="220"/>
    </location>
</feature>
<dbReference type="RefSeq" id="WP_173102770.1">
    <property type="nucleotide sequence ID" value="NZ_AP022822.1"/>
</dbReference>
<dbReference type="PANTHER" id="PTHR37806:SF1">
    <property type="entry name" value="PEPTIDASE C39-LIKE DOMAIN-CONTAINING PROTEIN"/>
    <property type="match status" value="1"/>
</dbReference>
<keyword evidence="4" id="KW-1185">Reference proteome</keyword>
<proteinExistence type="predicted"/>
<evidence type="ECO:0000259" key="2">
    <source>
        <dbReference type="Pfam" id="PF13529"/>
    </source>
</evidence>
<evidence type="ECO:0000256" key="1">
    <source>
        <dbReference type="SAM" id="SignalP"/>
    </source>
</evidence>
<sequence>MIKKAFLLVLVLTATFLLQTTTFKTNKKGIQSFEKTTNTINLDQKLVSDTLLDIPLENQFEGDVPLENGCEITALSMLLQFYGYETNKNELAQKLVYVPVYEDEENDIHGDPRSGFVGNIYEGYLAMGGFVEPVAKVAKTIVQNDYHVMNSNNTDFDVLLQQVKAGSPVWIVTTVDFVVPTEGDFMLWQTNNGSVSVTSLCHAVVMTGVKGSNVYVNDPYGQKNKAVNYEILKRIYEKMGSQSLYLIK</sequence>
<dbReference type="PIRSF" id="PIRSF032442">
    <property type="entry name" value="UCP032442"/>
    <property type="match status" value="1"/>
</dbReference>
<dbReference type="Pfam" id="PF13529">
    <property type="entry name" value="Peptidase_C39_2"/>
    <property type="match status" value="1"/>
</dbReference>
<dbReference type="PANTHER" id="PTHR37806">
    <property type="entry name" value="LMO0724 PROTEIN"/>
    <property type="match status" value="1"/>
</dbReference>
<dbReference type="InterPro" id="IPR039564">
    <property type="entry name" value="Peptidase_C39-like"/>
</dbReference>
<evidence type="ECO:0000313" key="3">
    <source>
        <dbReference type="EMBL" id="BCA85500.1"/>
    </source>
</evidence>
<dbReference type="Gene3D" id="3.90.70.10">
    <property type="entry name" value="Cysteine proteinases"/>
    <property type="match status" value="1"/>
</dbReference>
<protein>
    <submittedName>
        <fullName evidence="3">Peptidase C39</fullName>
    </submittedName>
</protein>
<dbReference type="EMBL" id="AP022822">
    <property type="protein sequence ID" value="BCA85500.1"/>
    <property type="molecule type" value="Genomic_DNA"/>
</dbReference>
<reference evidence="3 4" key="1">
    <citation type="submission" date="2020-02" db="EMBL/GenBank/DDBJ databases">
        <title>Characterization of vanA genotype vancomycin-resistant Enterococcus saigonensis VE80.</title>
        <authorList>
            <person name="Harada T."/>
            <person name="Motooka D."/>
            <person name="Nakamura S."/>
            <person name="Yamamoto Y."/>
            <person name="Kawahara R."/>
            <person name="Kawatsu K."/>
        </authorList>
    </citation>
    <scope>NUCLEOTIDE SEQUENCE [LARGE SCALE GENOMIC DNA]</scope>
    <source>
        <strain evidence="3 4">VE80</strain>
    </source>
</reference>
<gene>
    <name evidence="3" type="ORF">EsVE80_10230</name>
</gene>
<dbReference type="AlphaFoldDB" id="A0A679IAZ6"/>
<dbReference type="KEGG" id="esg:EsVE80_10230"/>
<keyword evidence="1" id="KW-0732">Signal</keyword>
<accession>A0A679IAZ6</accession>
<dbReference type="Proteomes" id="UP000502998">
    <property type="component" value="Chromosome"/>
</dbReference>
<evidence type="ECO:0000313" key="4">
    <source>
        <dbReference type="Proteomes" id="UP000502998"/>
    </source>
</evidence>